<keyword evidence="2" id="KW-0413">Isomerase</keyword>
<sequence length="263" mass="30369">MNMEIGLSSACFYPKVEVEDSIQLMKRLGFDIGELFINTPSEFGLDFGKILNENKQKYDFKINSIHGFSSFFEPLIFSEYKRRSKDMMEIFKKLCVLGNYVGADSYTFHGMRLMDSGSISKKSIFEIYNELAYIANECGIKFSQENVSWCMSSKLSFLEELKEKVKYPLNFTLDIKQANKAGTKVEEYIKIMGNKICNFHINDYDDENVCLLPGKGKVDYISIINQLKEIDYKGIGIIEVYGDNYKEFSELAESKNHLNSLFY</sequence>
<proteinExistence type="predicted"/>
<dbReference type="EMBL" id="FQXM01000016">
    <property type="protein sequence ID" value="SHH84738.1"/>
    <property type="molecule type" value="Genomic_DNA"/>
</dbReference>
<gene>
    <name evidence="2" type="ORF">SAMN02745207_02789</name>
</gene>
<dbReference type="PANTHER" id="PTHR12110:SF21">
    <property type="entry name" value="XYLOSE ISOMERASE-LIKE TIM BARREL DOMAIN-CONTAINING PROTEIN"/>
    <property type="match status" value="1"/>
</dbReference>
<dbReference type="AlphaFoldDB" id="A0A1M5WBE0"/>
<feature type="domain" description="Xylose isomerase-like TIM barrel" evidence="1">
    <location>
        <begin position="23"/>
        <end position="258"/>
    </location>
</feature>
<dbReference type="InterPro" id="IPR013022">
    <property type="entry name" value="Xyl_isomerase-like_TIM-brl"/>
</dbReference>
<evidence type="ECO:0000259" key="1">
    <source>
        <dbReference type="Pfam" id="PF01261"/>
    </source>
</evidence>
<dbReference type="GO" id="GO:0016853">
    <property type="term" value="F:isomerase activity"/>
    <property type="evidence" value="ECO:0007669"/>
    <property type="project" value="UniProtKB-KW"/>
</dbReference>
<name>A0A1M5WBE0_9CLOT</name>
<dbReference type="InterPro" id="IPR050312">
    <property type="entry name" value="IolE/XylAMocC-like"/>
</dbReference>
<accession>A0A1M5WBE0</accession>
<dbReference type="InterPro" id="IPR036237">
    <property type="entry name" value="Xyl_isomerase-like_sf"/>
</dbReference>
<keyword evidence="3" id="KW-1185">Reference proteome</keyword>
<dbReference type="Pfam" id="PF01261">
    <property type="entry name" value="AP_endonuc_2"/>
    <property type="match status" value="1"/>
</dbReference>
<evidence type="ECO:0000313" key="3">
    <source>
        <dbReference type="Proteomes" id="UP000184447"/>
    </source>
</evidence>
<dbReference type="SUPFAM" id="SSF51658">
    <property type="entry name" value="Xylose isomerase-like"/>
    <property type="match status" value="1"/>
</dbReference>
<dbReference type="Gene3D" id="3.20.20.150">
    <property type="entry name" value="Divalent-metal-dependent TIM barrel enzymes"/>
    <property type="match status" value="1"/>
</dbReference>
<dbReference type="Proteomes" id="UP000184447">
    <property type="component" value="Unassembled WGS sequence"/>
</dbReference>
<evidence type="ECO:0000313" key="2">
    <source>
        <dbReference type="EMBL" id="SHH84738.1"/>
    </source>
</evidence>
<protein>
    <submittedName>
        <fullName evidence="2">Sugar phosphate isomerase/epimerase</fullName>
    </submittedName>
</protein>
<reference evidence="2 3" key="1">
    <citation type="submission" date="2016-11" db="EMBL/GenBank/DDBJ databases">
        <authorList>
            <person name="Jaros S."/>
            <person name="Januszkiewicz K."/>
            <person name="Wedrychowicz H."/>
        </authorList>
    </citation>
    <scope>NUCLEOTIDE SEQUENCE [LARGE SCALE GENOMIC DNA]</scope>
    <source>
        <strain evidence="2 3">DSM 8605</strain>
    </source>
</reference>
<organism evidence="2 3">
    <name type="scientific">Clostridium grantii DSM 8605</name>
    <dbReference type="NCBI Taxonomy" id="1121316"/>
    <lineage>
        <taxon>Bacteria</taxon>
        <taxon>Bacillati</taxon>
        <taxon>Bacillota</taxon>
        <taxon>Clostridia</taxon>
        <taxon>Eubacteriales</taxon>
        <taxon>Clostridiaceae</taxon>
        <taxon>Clostridium</taxon>
    </lineage>
</organism>
<dbReference type="STRING" id="1121316.SAMN02745207_02789"/>
<dbReference type="PANTHER" id="PTHR12110">
    <property type="entry name" value="HYDROXYPYRUVATE ISOMERASE"/>
    <property type="match status" value="1"/>
</dbReference>